<dbReference type="Proteomes" id="UP000002282">
    <property type="component" value="Chromosome 2L"/>
</dbReference>
<gene>
    <name evidence="3" type="primary">Dyak\GE18834</name>
    <name evidence="3" type="synonym">dyak_GLEANR_2617</name>
    <name evidence="3" type="synonym">GE18834</name>
    <name evidence="3" type="ORF">Dyak_GE18834</name>
</gene>
<organism evidence="3 4">
    <name type="scientific">Drosophila yakuba</name>
    <name type="common">Fruit fly</name>
    <dbReference type="NCBI Taxonomy" id="7245"/>
    <lineage>
        <taxon>Eukaryota</taxon>
        <taxon>Metazoa</taxon>
        <taxon>Ecdysozoa</taxon>
        <taxon>Arthropoda</taxon>
        <taxon>Hexapoda</taxon>
        <taxon>Insecta</taxon>
        <taxon>Pterygota</taxon>
        <taxon>Neoptera</taxon>
        <taxon>Endopterygota</taxon>
        <taxon>Diptera</taxon>
        <taxon>Brachycera</taxon>
        <taxon>Muscomorpha</taxon>
        <taxon>Ephydroidea</taxon>
        <taxon>Drosophilidae</taxon>
        <taxon>Drosophila</taxon>
        <taxon>Sophophora</taxon>
    </lineage>
</organism>
<feature type="compositionally biased region" description="Basic and acidic residues" evidence="1">
    <location>
        <begin position="260"/>
        <end position="273"/>
    </location>
</feature>
<dbReference type="EMBL" id="CM000157">
    <property type="protein sequence ID" value="EDW88628.2"/>
    <property type="molecule type" value="Genomic_DNA"/>
</dbReference>
<protein>
    <recommendedName>
        <fullName evidence="2">LEM domain-containing protein</fullName>
    </recommendedName>
</protein>
<evidence type="ECO:0000313" key="3">
    <source>
        <dbReference type="EMBL" id="EDW88628.2"/>
    </source>
</evidence>
<evidence type="ECO:0000259" key="2">
    <source>
        <dbReference type="PROSITE" id="PS50954"/>
    </source>
</evidence>
<keyword evidence="4" id="KW-1185">Reference proteome</keyword>
<dbReference type="SMART" id="SM00540">
    <property type="entry name" value="LEM"/>
    <property type="match status" value="1"/>
</dbReference>
<dbReference type="HOGENOM" id="CLU_576555_0_0_1"/>
<feature type="domain" description="LEM" evidence="2">
    <location>
        <begin position="13"/>
        <end position="57"/>
    </location>
</feature>
<proteinExistence type="predicted"/>
<accession>B4NY26</accession>
<dbReference type="OrthoDB" id="7863506at2759"/>
<feature type="compositionally biased region" description="Polar residues" evidence="1">
    <location>
        <begin position="108"/>
        <end position="117"/>
    </location>
</feature>
<sequence>MLLNDASRDRPIGQDIRRLTDAELSSMCKVYGLVVEPINFQNRRMAERKLHIEMITERAKYRAHQQFALECNMRVSGYMRQVPPPQPDYGFMDVLPQNSYQPMPPQTYWPSPGTNLRSPPPPSWSIQHRRERRDRPDPVLEPHQYFTWRQENRISNQRTADSENNFLGFKMPFSLGAARDIRSRITNSIKRFQGGAAENAKVGIQNPPVQKKGEKVVNFEGKYTHRSNYAKYPEDYQKDYQEDSQEDSQENYQEDSYEDSVEKPTSSDRERDTLSGTSEDEFQEVERKDLTPKNTYPYPFNFQELQRQIVDAETQNELRDYKSFMSLSSVYHEFDTQVPMARTTPSVDSKPRFSWWWQWRAKAGDEGIPEAERTTEQDLLQERELKTINYLSEAPTRLDDGVVELMGRVELRDDSEEEVVLGDTQIAQGSRSWMGFCRHIFHRLCCDHHGNLDPEKLQCSFVCCCMAFSVYMGFKMLRY</sequence>
<dbReference type="AlphaFoldDB" id="B4NY26"/>
<dbReference type="KEGG" id="dya:Dyak_GE18834"/>
<feature type="region of interest" description="Disordered" evidence="1">
    <location>
        <begin position="102"/>
        <end position="140"/>
    </location>
</feature>
<reference evidence="3 4" key="1">
    <citation type="journal article" date="2007" name="Nature">
        <title>Evolution of genes and genomes on the Drosophila phylogeny.</title>
        <authorList>
            <consortium name="Drosophila 12 Genomes Consortium"/>
            <person name="Clark A.G."/>
            <person name="Eisen M.B."/>
            <person name="Smith D.R."/>
            <person name="Bergman C.M."/>
            <person name="Oliver B."/>
            <person name="Markow T.A."/>
            <person name="Kaufman T.C."/>
            <person name="Kellis M."/>
            <person name="Gelbart W."/>
            <person name="Iyer V.N."/>
            <person name="Pollard D.A."/>
            <person name="Sackton T.B."/>
            <person name="Larracuente A.M."/>
            <person name="Singh N.D."/>
            <person name="Abad J.P."/>
            <person name="Abt D.N."/>
            <person name="Adryan B."/>
            <person name="Aguade M."/>
            <person name="Akashi H."/>
            <person name="Anderson W.W."/>
            <person name="Aquadro C.F."/>
            <person name="Ardell D.H."/>
            <person name="Arguello R."/>
            <person name="Artieri C.G."/>
            <person name="Barbash D.A."/>
            <person name="Barker D."/>
            <person name="Barsanti P."/>
            <person name="Batterham P."/>
            <person name="Batzoglou S."/>
            <person name="Begun D."/>
            <person name="Bhutkar A."/>
            <person name="Blanco E."/>
            <person name="Bosak S.A."/>
            <person name="Bradley R.K."/>
            <person name="Brand A.D."/>
            <person name="Brent M.R."/>
            <person name="Brooks A.N."/>
            <person name="Brown R.H."/>
            <person name="Butlin R.K."/>
            <person name="Caggese C."/>
            <person name="Calvi B.R."/>
            <person name="Bernardo de Carvalho A."/>
            <person name="Caspi A."/>
            <person name="Castrezana S."/>
            <person name="Celniker S.E."/>
            <person name="Chang J.L."/>
            <person name="Chapple C."/>
            <person name="Chatterji S."/>
            <person name="Chinwalla A."/>
            <person name="Civetta A."/>
            <person name="Clifton S.W."/>
            <person name="Comeron J.M."/>
            <person name="Costello J.C."/>
            <person name="Coyne J.A."/>
            <person name="Daub J."/>
            <person name="David R.G."/>
            <person name="Delcher A.L."/>
            <person name="Delehaunty K."/>
            <person name="Do C.B."/>
            <person name="Ebling H."/>
            <person name="Edwards K."/>
            <person name="Eickbush T."/>
            <person name="Evans J.D."/>
            <person name="Filipski A."/>
            <person name="Findeiss S."/>
            <person name="Freyhult E."/>
            <person name="Fulton L."/>
            <person name="Fulton R."/>
            <person name="Garcia A.C."/>
            <person name="Gardiner A."/>
            <person name="Garfield D.A."/>
            <person name="Garvin B.E."/>
            <person name="Gibson G."/>
            <person name="Gilbert D."/>
            <person name="Gnerre S."/>
            <person name="Godfrey J."/>
            <person name="Good R."/>
            <person name="Gotea V."/>
            <person name="Gravely B."/>
            <person name="Greenberg A.J."/>
            <person name="Griffiths-Jones S."/>
            <person name="Gross S."/>
            <person name="Guigo R."/>
            <person name="Gustafson E.A."/>
            <person name="Haerty W."/>
            <person name="Hahn M.W."/>
            <person name="Halligan D.L."/>
            <person name="Halpern A.L."/>
            <person name="Halter G.M."/>
            <person name="Han M.V."/>
            <person name="Heger A."/>
            <person name="Hillier L."/>
            <person name="Hinrichs A.S."/>
            <person name="Holmes I."/>
            <person name="Hoskins R.A."/>
            <person name="Hubisz M.J."/>
            <person name="Hultmark D."/>
            <person name="Huntley M.A."/>
            <person name="Jaffe D.B."/>
            <person name="Jagadeeshan S."/>
            <person name="Jeck W.R."/>
            <person name="Johnson J."/>
            <person name="Jones C.D."/>
            <person name="Jordan W.C."/>
            <person name="Karpen G.H."/>
            <person name="Kataoka E."/>
            <person name="Keightley P.D."/>
            <person name="Kheradpour P."/>
            <person name="Kirkness E.F."/>
            <person name="Koerich L.B."/>
            <person name="Kristiansen K."/>
            <person name="Kudrna D."/>
            <person name="Kulathinal R.J."/>
            <person name="Kumar S."/>
            <person name="Kwok R."/>
            <person name="Lander E."/>
            <person name="Langley C.H."/>
            <person name="Lapoint R."/>
            <person name="Lazzaro B.P."/>
            <person name="Lee S.J."/>
            <person name="Levesque L."/>
            <person name="Li R."/>
            <person name="Lin C.F."/>
            <person name="Lin M.F."/>
            <person name="Lindblad-Toh K."/>
            <person name="Llopart A."/>
            <person name="Long M."/>
            <person name="Low L."/>
            <person name="Lozovsky E."/>
            <person name="Lu J."/>
            <person name="Luo M."/>
            <person name="Machado C.A."/>
            <person name="Makalowski W."/>
            <person name="Marzo M."/>
            <person name="Matsuda M."/>
            <person name="Matzkin L."/>
            <person name="McAllister B."/>
            <person name="McBride C.S."/>
            <person name="McKernan B."/>
            <person name="McKernan K."/>
            <person name="Mendez-Lago M."/>
            <person name="Minx P."/>
            <person name="Mollenhauer M.U."/>
            <person name="Montooth K."/>
            <person name="Mount S.M."/>
            <person name="Mu X."/>
            <person name="Myers E."/>
            <person name="Negre B."/>
            <person name="Newfeld S."/>
            <person name="Nielsen R."/>
            <person name="Noor M.A."/>
            <person name="O'Grady P."/>
            <person name="Pachter L."/>
            <person name="Papaceit M."/>
            <person name="Parisi M.J."/>
            <person name="Parisi M."/>
            <person name="Parts L."/>
            <person name="Pedersen J.S."/>
            <person name="Pesole G."/>
            <person name="Phillippy A.M."/>
            <person name="Ponting C.P."/>
            <person name="Pop M."/>
            <person name="Porcelli D."/>
            <person name="Powell J.R."/>
            <person name="Prohaska S."/>
            <person name="Pruitt K."/>
            <person name="Puig M."/>
            <person name="Quesneville H."/>
            <person name="Ram K.R."/>
            <person name="Rand D."/>
            <person name="Rasmussen M.D."/>
            <person name="Reed L.K."/>
            <person name="Reenan R."/>
            <person name="Reily A."/>
            <person name="Remington K.A."/>
            <person name="Rieger T.T."/>
            <person name="Ritchie M.G."/>
            <person name="Robin C."/>
            <person name="Rogers Y.H."/>
            <person name="Rohde C."/>
            <person name="Rozas J."/>
            <person name="Rubenfield M.J."/>
            <person name="Ruiz A."/>
            <person name="Russo S."/>
            <person name="Salzberg S.L."/>
            <person name="Sanchez-Gracia A."/>
            <person name="Saranga D.J."/>
            <person name="Sato H."/>
            <person name="Schaeffer S.W."/>
            <person name="Schatz M.C."/>
            <person name="Schlenke T."/>
            <person name="Schwartz R."/>
            <person name="Segarra C."/>
            <person name="Singh R.S."/>
            <person name="Sirot L."/>
            <person name="Sirota M."/>
            <person name="Sisneros N.B."/>
            <person name="Smith C.D."/>
            <person name="Smith T.F."/>
            <person name="Spieth J."/>
            <person name="Stage D.E."/>
            <person name="Stark A."/>
            <person name="Stephan W."/>
            <person name="Strausberg R.L."/>
            <person name="Strempel S."/>
            <person name="Sturgill D."/>
            <person name="Sutton G."/>
            <person name="Sutton G.G."/>
            <person name="Tao W."/>
            <person name="Teichmann S."/>
            <person name="Tobari Y.N."/>
            <person name="Tomimura Y."/>
            <person name="Tsolas J.M."/>
            <person name="Valente V.L."/>
            <person name="Venter E."/>
            <person name="Venter J.C."/>
            <person name="Vicario S."/>
            <person name="Vieira F.G."/>
            <person name="Vilella A.J."/>
            <person name="Villasante A."/>
            <person name="Walenz B."/>
            <person name="Wang J."/>
            <person name="Wasserman M."/>
            <person name="Watts T."/>
            <person name="Wilson D."/>
            <person name="Wilson R.K."/>
            <person name="Wing R.A."/>
            <person name="Wolfner M.F."/>
            <person name="Wong A."/>
            <person name="Wong G.K."/>
            <person name="Wu C.I."/>
            <person name="Wu G."/>
            <person name="Yamamoto D."/>
            <person name="Yang H.P."/>
            <person name="Yang S.P."/>
            <person name="Yorke J.A."/>
            <person name="Yoshida K."/>
            <person name="Zdobnov E."/>
            <person name="Zhang P."/>
            <person name="Zhang Y."/>
            <person name="Zimin A.V."/>
            <person name="Baldwin J."/>
            <person name="Abdouelleil A."/>
            <person name="Abdulkadir J."/>
            <person name="Abebe A."/>
            <person name="Abera B."/>
            <person name="Abreu J."/>
            <person name="Acer S.C."/>
            <person name="Aftuck L."/>
            <person name="Alexander A."/>
            <person name="An P."/>
            <person name="Anderson E."/>
            <person name="Anderson S."/>
            <person name="Arachi H."/>
            <person name="Azer M."/>
            <person name="Bachantsang P."/>
            <person name="Barry A."/>
            <person name="Bayul T."/>
            <person name="Berlin A."/>
            <person name="Bessette D."/>
            <person name="Bloom T."/>
            <person name="Blye J."/>
            <person name="Boguslavskiy L."/>
            <person name="Bonnet C."/>
            <person name="Boukhgalter B."/>
            <person name="Bourzgui I."/>
            <person name="Brown A."/>
            <person name="Cahill P."/>
            <person name="Channer S."/>
            <person name="Cheshatsang Y."/>
            <person name="Chuda L."/>
            <person name="Citroen M."/>
            <person name="Collymore A."/>
            <person name="Cooke P."/>
            <person name="Costello M."/>
            <person name="D'Aco K."/>
            <person name="Daza R."/>
            <person name="De Haan G."/>
            <person name="DeGray S."/>
            <person name="DeMaso C."/>
            <person name="Dhargay N."/>
            <person name="Dooley K."/>
            <person name="Dooley E."/>
            <person name="Doricent M."/>
            <person name="Dorje P."/>
            <person name="Dorjee K."/>
            <person name="Dupes A."/>
            <person name="Elong R."/>
            <person name="Falk J."/>
            <person name="Farina A."/>
            <person name="Faro S."/>
            <person name="Ferguson D."/>
            <person name="Fisher S."/>
            <person name="Foley C.D."/>
            <person name="Franke A."/>
            <person name="Friedrich D."/>
            <person name="Gadbois L."/>
            <person name="Gearin G."/>
            <person name="Gearin C.R."/>
            <person name="Giannoukos G."/>
            <person name="Goode T."/>
            <person name="Graham J."/>
            <person name="Grandbois E."/>
            <person name="Grewal S."/>
            <person name="Gyaltsen K."/>
            <person name="Hafez N."/>
            <person name="Hagos B."/>
            <person name="Hall J."/>
            <person name="Henson C."/>
            <person name="Hollinger A."/>
            <person name="Honan T."/>
            <person name="Huard M.D."/>
            <person name="Hughes L."/>
            <person name="Hurhula B."/>
            <person name="Husby M.E."/>
            <person name="Kamat A."/>
            <person name="Kanga B."/>
            <person name="Kashin S."/>
            <person name="Khazanovich D."/>
            <person name="Kisner P."/>
            <person name="Lance K."/>
            <person name="Lara M."/>
            <person name="Lee W."/>
            <person name="Lennon N."/>
            <person name="Letendre F."/>
            <person name="LeVine R."/>
            <person name="Lipovsky A."/>
            <person name="Liu X."/>
            <person name="Liu J."/>
            <person name="Liu S."/>
            <person name="Lokyitsang T."/>
            <person name="Lokyitsang Y."/>
            <person name="Lubonja R."/>
            <person name="Lui A."/>
            <person name="MacDonald P."/>
            <person name="Magnisalis V."/>
            <person name="Maru K."/>
            <person name="Matthews C."/>
            <person name="McCusker W."/>
            <person name="McDonough S."/>
            <person name="Mehta T."/>
            <person name="Meldrim J."/>
            <person name="Meneus L."/>
            <person name="Mihai O."/>
            <person name="Mihalev A."/>
            <person name="Mihova T."/>
            <person name="Mittelman R."/>
            <person name="Mlenga V."/>
            <person name="Montmayeur A."/>
            <person name="Mulrain L."/>
            <person name="Navidi A."/>
            <person name="Naylor J."/>
            <person name="Negash T."/>
            <person name="Nguyen T."/>
            <person name="Nguyen N."/>
            <person name="Nicol R."/>
            <person name="Norbu C."/>
            <person name="Norbu N."/>
            <person name="Novod N."/>
            <person name="O'Neill B."/>
            <person name="Osman S."/>
            <person name="Markiewicz E."/>
            <person name="Oyono O.L."/>
            <person name="Patti C."/>
            <person name="Phunkhang P."/>
            <person name="Pierre F."/>
            <person name="Priest M."/>
            <person name="Raghuraman S."/>
            <person name="Rege F."/>
            <person name="Reyes R."/>
            <person name="Rise C."/>
            <person name="Rogov P."/>
            <person name="Ross K."/>
            <person name="Ryan E."/>
            <person name="Settipalli S."/>
            <person name="Shea T."/>
            <person name="Sherpa N."/>
            <person name="Shi L."/>
            <person name="Shih D."/>
            <person name="Sparrow T."/>
            <person name="Spaulding J."/>
            <person name="Stalker J."/>
            <person name="Stange-Thomann N."/>
            <person name="Stavropoulos S."/>
            <person name="Stone C."/>
            <person name="Strader C."/>
            <person name="Tesfaye S."/>
            <person name="Thomson T."/>
            <person name="Thoulutsang Y."/>
            <person name="Thoulutsang D."/>
            <person name="Topham K."/>
            <person name="Topping I."/>
            <person name="Tsamla T."/>
            <person name="Vassiliev H."/>
            <person name="Vo A."/>
            <person name="Wangchuk T."/>
            <person name="Wangdi T."/>
            <person name="Weiand M."/>
            <person name="Wilkinson J."/>
            <person name="Wilson A."/>
            <person name="Yadav S."/>
            <person name="Young G."/>
            <person name="Yu Q."/>
            <person name="Zembek L."/>
            <person name="Zhong D."/>
            <person name="Zimmer A."/>
            <person name="Zwirko Z."/>
            <person name="Jaffe D.B."/>
            <person name="Alvarez P."/>
            <person name="Brockman W."/>
            <person name="Butler J."/>
            <person name="Chin C."/>
            <person name="Gnerre S."/>
            <person name="Grabherr M."/>
            <person name="Kleber M."/>
            <person name="Mauceli E."/>
            <person name="MacCallum I."/>
        </authorList>
    </citation>
    <scope>NUCLEOTIDE SEQUENCE [LARGE SCALE GENOMIC DNA]</scope>
    <source>
        <strain evidence="4">Tai18E2 / Tucson 14021-0261.01</strain>
    </source>
</reference>
<feature type="compositionally biased region" description="Acidic residues" evidence="1">
    <location>
        <begin position="242"/>
        <end position="259"/>
    </location>
</feature>
<reference evidence="3 4" key="2">
    <citation type="journal article" date="2007" name="PLoS Biol.">
        <title>Principles of genome evolution in the Drosophila melanogaster species group.</title>
        <authorList>
            <person name="Ranz J.M."/>
            <person name="Maurin D."/>
            <person name="Chan Y.S."/>
            <person name="von Grotthuss M."/>
            <person name="Hillier L.W."/>
            <person name="Roote J."/>
            <person name="Ashburner M."/>
            <person name="Bergman C.M."/>
        </authorList>
    </citation>
    <scope>NUCLEOTIDE SEQUENCE [LARGE SCALE GENOMIC DNA]</scope>
    <source>
        <strain evidence="4">Tai18E2 / Tucson 14021-0261.01</strain>
    </source>
</reference>
<dbReference type="InterPro" id="IPR003887">
    <property type="entry name" value="LEM_dom"/>
</dbReference>
<dbReference type="PROSITE" id="PS50954">
    <property type="entry name" value="LEM"/>
    <property type="match status" value="1"/>
</dbReference>
<name>B4NY26_DROYA</name>
<evidence type="ECO:0000256" key="1">
    <source>
        <dbReference type="SAM" id="MobiDB-lite"/>
    </source>
</evidence>
<feature type="region of interest" description="Disordered" evidence="1">
    <location>
        <begin position="238"/>
        <end position="298"/>
    </location>
</feature>
<evidence type="ECO:0000313" key="4">
    <source>
        <dbReference type="Proteomes" id="UP000002282"/>
    </source>
</evidence>